<feature type="coiled-coil region" evidence="6">
    <location>
        <begin position="666"/>
        <end position="732"/>
    </location>
</feature>
<evidence type="ECO:0000256" key="5">
    <source>
        <dbReference type="ARBA" id="ARBA00023136"/>
    </source>
</evidence>
<comment type="subcellular location">
    <subcellularLocation>
        <location evidence="1">Cell membrane</location>
        <topology evidence="1">Multi-pass membrane protein</topology>
    </subcellularLocation>
</comment>
<reference evidence="10" key="1">
    <citation type="journal article" date="2021" name="PeerJ">
        <title>Extensive microbial diversity within the chicken gut microbiome revealed by metagenomics and culture.</title>
        <authorList>
            <person name="Gilroy R."/>
            <person name="Ravi A."/>
            <person name="Getino M."/>
            <person name="Pursley I."/>
            <person name="Horton D.L."/>
            <person name="Alikhan N.F."/>
            <person name="Baker D."/>
            <person name="Gharbi K."/>
            <person name="Hall N."/>
            <person name="Watson M."/>
            <person name="Adriaenssens E.M."/>
            <person name="Foster-Nyarko E."/>
            <person name="Jarju S."/>
            <person name="Secka A."/>
            <person name="Antonio M."/>
            <person name="Oren A."/>
            <person name="Chaudhuri R.R."/>
            <person name="La Ragione R."/>
            <person name="Hildebrand F."/>
            <person name="Pallen M.J."/>
        </authorList>
    </citation>
    <scope>NUCLEOTIDE SEQUENCE</scope>
    <source>
        <strain evidence="10">ChiBcec8-13705</strain>
    </source>
</reference>
<organism evidence="10 11">
    <name type="scientific">Candidatus Gemmiger avicola</name>
    <dbReference type="NCBI Taxonomy" id="2838605"/>
    <lineage>
        <taxon>Bacteria</taxon>
        <taxon>Bacillati</taxon>
        <taxon>Bacillota</taxon>
        <taxon>Clostridia</taxon>
        <taxon>Eubacteriales</taxon>
        <taxon>Gemmiger</taxon>
    </lineage>
</organism>
<keyword evidence="2" id="KW-1003">Cell membrane</keyword>
<keyword evidence="3 7" id="KW-0812">Transmembrane</keyword>
<feature type="domain" description="ABC3 transporter permease C-terminal" evidence="8">
    <location>
        <begin position="873"/>
        <end position="986"/>
    </location>
</feature>
<name>A0A9D2M8N7_9FIRM</name>
<keyword evidence="5 7" id="KW-0472">Membrane</keyword>
<sequence length="1404" mass="152524">MNKTYQKNIRRTLSSSLGRFFAIFSIVALGVGFLAGLVSTTPDMRDSVEQYLDAGNLYDLRVIGTLGLTQEDVAALQEIEGVDEVCGAWSADLLVKTPNSDQAVARVHSLPTDASGNPEGADTINRLQLEEGRWPTASGECVVEAGAGDLAQGLAIGTVLTVPADDNEDLADKLATTTFTVVGTVHDTAYFSFEREPASVGSGAVETVFYILPEDFSYDSYTEIYLTVDGARKLDSLSDAYDETVAAVSDAVEGIAGARCDARYTELVSDAQAEIQDAWDEYNDAAAEAEQELADAAAELEDGRRQLADGEQELADGEQEYQDGVAELADYEQQLADGEAALNAGMDELTAGQAAWNEGWQQILDGEAQLSEGKKTLDAAQALYDQGVAAFAEAQAKLEAGEAELEAGRETLEQNQAEYEKGLAQWQQGSEQLGQLQQLADGEEAYRAGVQQMVDQLTEAGLSITYEEADALIRELAALDEFPSTAQELLQYILAWLQQGDVATGESAVGDALANFRTAAASYAETAASVPMPATPESAAPETQTEQTALPDLAVLDTLQSALQQAAAGDAAPDGETDALWQQILKELRGLADQLPPELQDAYNDLIDAVEDFVNGEQGLAGKLEALYNGLGQLVEARRQLDAGIQAIIDAYAAQGQKLTWEEACALFSQESLASLQAQLEEAKATLDDGKAQLDAGWAQYEAGKAEMEQGRQLLEENAATLEEARAQLEFGWAQYEEQGTALYEGKHELERSKITLDENWALLADKQLELLDAKKEIADARATLADAWQEILDARATIEENRQKLLDGEIDYEDAVAEVEQELADGRAEIEDAQAQLADLETGEWYVWDRSRNVSFASFDSNSTKLAALAKVFPVFFFLVAALVVSTTMTRMVEEERLQIGTMKALGYTQGAIMQKYLLYALTAAAAGALFGLCIGFFVFPRVIWTAYSMMYWVPNFLSPWRWGIMVLSAGSLIAITMFVTWSSCRATMQEVPAALMRPRAPKAGKRILLERVGLIWKRLPFTYKVTCRNLMRYKRRFWMTVLGVAGCTALLVTGFGISDSLNSIVTKQFGDVYHYDLLTAVTDADHTTTGPVYAYLFGDDSGGAISDSLTVYTAQVEQEFENGDTLDYYYMVPQNVEDFARFADLHERQSGAPTPLGETGVVLTEKMAATLGVGAGDTITLDDGDGNLATFTVTGICEHYVYNYVYMSAASYEQGFGHAPDWNAVMSQLADPSQQGREAVSSVLLGMDEVASLTFTADTEAMVLNMLESIDAVVALIIVCAASLAFVVLYNLTNINIAERVKEIATIKVLGFYDREVDAYVNRESVALTLIGALFGLLGGVALHRFVILTVEVDAVMFGRDIEPLSFVYAFALTILFSTIVNLVMGRKLKRVSMVESMKAPE</sequence>
<evidence type="ECO:0000313" key="11">
    <source>
        <dbReference type="Proteomes" id="UP000886803"/>
    </source>
</evidence>
<evidence type="ECO:0000256" key="7">
    <source>
        <dbReference type="SAM" id="Phobius"/>
    </source>
</evidence>
<feature type="transmembrane region" description="Helical" evidence="7">
    <location>
        <begin position="1327"/>
        <end position="1349"/>
    </location>
</feature>
<evidence type="ECO:0000313" key="10">
    <source>
        <dbReference type="EMBL" id="HJB42865.1"/>
    </source>
</evidence>
<feature type="domain" description="MacB-like periplasmic core" evidence="9">
    <location>
        <begin position="26"/>
        <end position="236"/>
    </location>
</feature>
<dbReference type="EMBL" id="DWYG01000174">
    <property type="protein sequence ID" value="HJB42865.1"/>
    <property type="molecule type" value="Genomic_DNA"/>
</dbReference>
<evidence type="ECO:0000256" key="1">
    <source>
        <dbReference type="ARBA" id="ARBA00004651"/>
    </source>
</evidence>
<feature type="coiled-coil region" evidence="6">
    <location>
        <begin position="817"/>
        <end position="844"/>
    </location>
</feature>
<evidence type="ECO:0000256" key="2">
    <source>
        <dbReference type="ARBA" id="ARBA00022475"/>
    </source>
</evidence>
<feature type="domain" description="MacB-like periplasmic core" evidence="9">
    <location>
        <begin position="1040"/>
        <end position="1236"/>
    </location>
</feature>
<comment type="caution">
    <text evidence="10">The sequence shown here is derived from an EMBL/GenBank/DDBJ whole genome shotgun (WGS) entry which is preliminary data.</text>
</comment>
<feature type="coiled-coil region" evidence="6">
    <location>
        <begin position="391"/>
        <end position="418"/>
    </location>
</feature>
<dbReference type="InterPro" id="IPR003838">
    <property type="entry name" value="ABC3_permease_C"/>
</dbReference>
<accession>A0A9D2M8N7</accession>
<dbReference type="InterPro" id="IPR038766">
    <property type="entry name" value="Membrane_comp_ABC_pdt"/>
</dbReference>
<gene>
    <name evidence="10" type="ORF">H9945_10255</name>
</gene>
<reference evidence="10" key="2">
    <citation type="submission" date="2021-04" db="EMBL/GenBank/DDBJ databases">
        <authorList>
            <person name="Gilroy R."/>
        </authorList>
    </citation>
    <scope>NUCLEOTIDE SEQUENCE</scope>
    <source>
        <strain evidence="10">ChiBcec8-13705</strain>
    </source>
</reference>
<dbReference type="InterPro" id="IPR025857">
    <property type="entry name" value="MacB_PCD"/>
</dbReference>
<protein>
    <submittedName>
        <fullName evidence="10">ABC transporter permease</fullName>
    </submittedName>
</protein>
<evidence type="ECO:0000259" key="8">
    <source>
        <dbReference type="Pfam" id="PF02687"/>
    </source>
</evidence>
<feature type="transmembrane region" description="Helical" evidence="7">
    <location>
        <begin position="961"/>
        <end position="983"/>
    </location>
</feature>
<dbReference type="Pfam" id="PF02687">
    <property type="entry name" value="FtsX"/>
    <property type="match status" value="2"/>
</dbReference>
<dbReference type="GO" id="GO:0005886">
    <property type="term" value="C:plasma membrane"/>
    <property type="evidence" value="ECO:0007669"/>
    <property type="project" value="UniProtKB-SubCell"/>
</dbReference>
<feature type="transmembrane region" description="Helical" evidence="7">
    <location>
        <begin position="1274"/>
        <end position="1294"/>
    </location>
</feature>
<feature type="transmembrane region" description="Helical" evidence="7">
    <location>
        <begin position="20"/>
        <end position="38"/>
    </location>
</feature>
<feature type="domain" description="ABC3 transporter permease C-terminal" evidence="8">
    <location>
        <begin position="1278"/>
        <end position="1393"/>
    </location>
</feature>
<dbReference type="PANTHER" id="PTHR30287:SF1">
    <property type="entry name" value="INNER MEMBRANE PROTEIN"/>
    <property type="match status" value="1"/>
</dbReference>
<evidence type="ECO:0000256" key="6">
    <source>
        <dbReference type="SAM" id="Coils"/>
    </source>
</evidence>
<evidence type="ECO:0000256" key="3">
    <source>
        <dbReference type="ARBA" id="ARBA00022692"/>
    </source>
</evidence>
<evidence type="ECO:0000256" key="4">
    <source>
        <dbReference type="ARBA" id="ARBA00022989"/>
    </source>
</evidence>
<feature type="coiled-coil region" evidence="6">
    <location>
        <begin position="272"/>
        <end position="334"/>
    </location>
</feature>
<dbReference type="Proteomes" id="UP000886803">
    <property type="component" value="Unassembled WGS sequence"/>
</dbReference>
<dbReference type="PANTHER" id="PTHR30287">
    <property type="entry name" value="MEMBRANE COMPONENT OF PREDICTED ABC SUPERFAMILY METABOLITE UPTAKE TRANSPORTER"/>
    <property type="match status" value="1"/>
</dbReference>
<keyword evidence="4 7" id="KW-1133">Transmembrane helix</keyword>
<feature type="transmembrane region" description="Helical" evidence="7">
    <location>
        <begin position="918"/>
        <end position="941"/>
    </location>
</feature>
<feature type="transmembrane region" description="Helical" evidence="7">
    <location>
        <begin position="867"/>
        <end position="886"/>
    </location>
</feature>
<feature type="transmembrane region" description="Helical" evidence="7">
    <location>
        <begin position="1369"/>
        <end position="1387"/>
    </location>
</feature>
<proteinExistence type="predicted"/>
<keyword evidence="6" id="KW-0175">Coiled coil</keyword>
<feature type="transmembrane region" description="Helical" evidence="7">
    <location>
        <begin position="1039"/>
        <end position="1059"/>
    </location>
</feature>
<dbReference type="Pfam" id="PF12704">
    <property type="entry name" value="MacB_PCD"/>
    <property type="match status" value="2"/>
</dbReference>
<evidence type="ECO:0000259" key="9">
    <source>
        <dbReference type="Pfam" id="PF12704"/>
    </source>
</evidence>